<dbReference type="EMBL" id="JABXXS010000003">
    <property type="protein sequence ID" value="NVN35709.1"/>
    <property type="molecule type" value="Genomic_DNA"/>
</dbReference>
<reference evidence="2 3" key="1">
    <citation type="submission" date="2020-06" db="EMBL/GenBank/DDBJ databases">
        <title>Description of novel acetic acid bacteria.</title>
        <authorList>
            <person name="Sombolestani A."/>
        </authorList>
    </citation>
    <scope>NUCLEOTIDE SEQUENCE [LARGE SCALE GENOMIC DNA]</scope>
    <source>
        <strain evidence="2 3">LMG 25</strain>
    </source>
</reference>
<comment type="caution">
    <text evidence="2">The sequence shown here is derived from an EMBL/GenBank/DDBJ whole genome shotgun (WGS) entry which is preliminary data.</text>
</comment>
<organism evidence="2 3">
    <name type="scientific">Komagataeibacter swingsii</name>
    <dbReference type="NCBI Taxonomy" id="215220"/>
    <lineage>
        <taxon>Bacteria</taxon>
        <taxon>Pseudomonadati</taxon>
        <taxon>Pseudomonadota</taxon>
        <taxon>Alphaproteobacteria</taxon>
        <taxon>Acetobacterales</taxon>
        <taxon>Acetobacteraceae</taxon>
        <taxon>Komagataeibacter</taxon>
    </lineage>
</organism>
<evidence type="ECO:0000313" key="3">
    <source>
        <dbReference type="Proteomes" id="UP000522590"/>
    </source>
</evidence>
<dbReference type="Proteomes" id="UP000522590">
    <property type="component" value="Unassembled WGS sequence"/>
</dbReference>
<proteinExistence type="predicted"/>
<dbReference type="RefSeq" id="WP_176642329.1">
    <property type="nucleotide sequence ID" value="NZ_JABXXS010000003.1"/>
</dbReference>
<evidence type="ECO:0000313" key="2">
    <source>
        <dbReference type="EMBL" id="NVN35709.1"/>
    </source>
</evidence>
<feature type="chain" id="PRO_5032629317" evidence="1">
    <location>
        <begin position="28"/>
        <end position="156"/>
    </location>
</feature>
<accession>A0A850NZ09</accession>
<keyword evidence="1" id="KW-0732">Signal</keyword>
<dbReference type="AlphaFoldDB" id="A0A850NZ09"/>
<protein>
    <submittedName>
        <fullName evidence="2">DUF3574 domain-containing protein</fullName>
    </submittedName>
</protein>
<gene>
    <name evidence="2" type="ORF">HUK81_01920</name>
</gene>
<name>A0A850NZ09_9PROT</name>
<sequence length="156" mass="17211">MMAAYRHILPALMALSGATAWLHPAMARSLPAPSVTTEVAGTTCTALHARPDVRISLLFGLRRPRGGRVTKREWNAFLRDTVTPRFPAGLSVLRVEGQWQDRESGRIGHEPGRIVWIVTPPAPDLADRIDAIRQTYRTRFQQQAVGVTITAGCDAF</sequence>
<dbReference type="Pfam" id="PF12098">
    <property type="entry name" value="DUF3574"/>
    <property type="match status" value="1"/>
</dbReference>
<feature type="signal peptide" evidence="1">
    <location>
        <begin position="1"/>
        <end position="27"/>
    </location>
</feature>
<evidence type="ECO:0000256" key="1">
    <source>
        <dbReference type="SAM" id="SignalP"/>
    </source>
</evidence>
<dbReference type="InterPro" id="IPR021957">
    <property type="entry name" value="DUF3574"/>
</dbReference>